<comment type="caution">
    <text evidence="3">The sequence shown here is derived from an EMBL/GenBank/DDBJ whole genome shotgun (WGS) entry which is preliminary data.</text>
</comment>
<keyword evidence="1 3" id="KW-0378">Hydrolase</keyword>
<name>A0A2W5MY32_SPHMC</name>
<dbReference type="InterPro" id="IPR029058">
    <property type="entry name" value="AB_hydrolase_fold"/>
</dbReference>
<evidence type="ECO:0000256" key="1">
    <source>
        <dbReference type="ARBA" id="ARBA00022801"/>
    </source>
</evidence>
<evidence type="ECO:0000259" key="2">
    <source>
        <dbReference type="Pfam" id="PF00561"/>
    </source>
</evidence>
<dbReference type="InterPro" id="IPR000639">
    <property type="entry name" value="Epox_hydrolase-like"/>
</dbReference>
<dbReference type="PANTHER" id="PTHR43329">
    <property type="entry name" value="EPOXIDE HYDROLASE"/>
    <property type="match status" value="1"/>
</dbReference>
<gene>
    <name evidence="3" type="ORF">DI569_07915</name>
</gene>
<dbReference type="InterPro" id="IPR000073">
    <property type="entry name" value="AB_hydrolase_1"/>
</dbReference>
<evidence type="ECO:0000313" key="4">
    <source>
        <dbReference type="Proteomes" id="UP000248597"/>
    </source>
</evidence>
<dbReference type="Proteomes" id="UP000248597">
    <property type="component" value="Unassembled WGS sequence"/>
</dbReference>
<dbReference type="Gene3D" id="3.40.50.1820">
    <property type="entry name" value="alpha/beta hydrolase"/>
    <property type="match status" value="1"/>
</dbReference>
<dbReference type="AlphaFoldDB" id="A0A2W5MY32"/>
<accession>A0A2W5MY32</accession>
<evidence type="ECO:0000313" key="3">
    <source>
        <dbReference type="EMBL" id="PZQ22643.1"/>
    </source>
</evidence>
<organism evidence="3 4">
    <name type="scientific">Sphingopyxis macrogoltabida</name>
    <name type="common">Sphingomonas macrogoltabidus</name>
    <dbReference type="NCBI Taxonomy" id="33050"/>
    <lineage>
        <taxon>Bacteria</taxon>
        <taxon>Pseudomonadati</taxon>
        <taxon>Pseudomonadota</taxon>
        <taxon>Alphaproteobacteria</taxon>
        <taxon>Sphingomonadales</taxon>
        <taxon>Sphingomonadaceae</taxon>
        <taxon>Sphingopyxis</taxon>
    </lineage>
</organism>
<protein>
    <submittedName>
        <fullName evidence="3">Epoxide hydrolase</fullName>
    </submittedName>
</protein>
<reference evidence="3 4" key="1">
    <citation type="submission" date="2017-08" db="EMBL/GenBank/DDBJ databases">
        <title>Infants hospitalized years apart are colonized by the same room-sourced microbial strains.</title>
        <authorList>
            <person name="Brooks B."/>
            <person name="Olm M.R."/>
            <person name="Firek B.A."/>
            <person name="Baker R."/>
            <person name="Thomas B.C."/>
            <person name="Morowitz M.J."/>
            <person name="Banfield J.F."/>
        </authorList>
    </citation>
    <scope>NUCLEOTIDE SEQUENCE [LARGE SCALE GENOMIC DNA]</scope>
    <source>
        <strain evidence="3">S2_005_003_R2_47</strain>
    </source>
</reference>
<feature type="domain" description="AB hydrolase-1" evidence="2">
    <location>
        <begin position="47"/>
        <end position="328"/>
    </location>
</feature>
<dbReference type="EMBL" id="QFPJ01000013">
    <property type="protein sequence ID" value="PZQ22643.1"/>
    <property type="molecule type" value="Genomic_DNA"/>
</dbReference>
<dbReference type="GO" id="GO:0016787">
    <property type="term" value="F:hydrolase activity"/>
    <property type="evidence" value="ECO:0007669"/>
    <property type="project" value="UniProtKB-KW"/>
</dbReference>
<sequence>MPAARRRGKRCPHEMEIVMPIDDSAFTHHRKSINGLAYHWVSCGEGPAVIFTHGFPDMWRLWRRQMLAVAAAGFTAIAPDLRGFGESEGPANPEHYTIVDVISDLVAILDNMGIAQAVIVGHDWGANISWAAPVLRPDRFPAVVSLAVPYTPRPPKSLPQMFADMGRADFYMSYFCRPGEGEAELDADPELFLRRLFYTLSGDLPDDREPNMFVGASGRFSDSLFDPPDSLDWFDDEEMAIYVDRFRRKGFATTLASYRSLTRSWELMGAWADRPLDVPALYIYGSQEIVVRFPGRAEQIAQFTTMVPKGFEPVKIDGAGHWVQLEAPEAVNAALLDFLSATAWSSGQVAR</sequence>
<dbReference type="Pfam" id="PF00561">
    <property type="entry name" value="Abhydrolase_1"/>
    <property type="match status" value="1"/>
</dbReference>
<dbReference type="PRINTS" id="PR00412">
    <property type="entry name" value="EPOXHYDRLASE"/>
</dbReference>
<proteinExistence type="predicted"/>
<dbReference type="SUPFAM" id="SSF53474">
    <property type="entry name" value="alpha/beta-Hydrolases"/>
    <property type="match status" value="1"/>
</dbReference>